<keyword evidence="4" id="KW-0511">Multifunctional enzyme</keyword>
<organism evidence="5 6">
    <name type="scientific">Aspergillus terreus</name>
    <dbReference type="NCBI Taxonomy" id="33178"/>
    <lineage>
        <taxon>Eukaryota</taxon>
        <taxon>Fungi</taxon>
        <taxon>Dikarya</taxon>
        <taxon>Ascomycota</taxon>
        <taxon>Pezizomycotina</taxon>
        <taxon>Eurotiomycetes</taxon>
        <taxon>Eurotiomycetidae</taxon>
        <taxon>Eurotiales</taxon>
        <taxon>Aspergillaceae</taxon>
        <taxon>Aspergillus</taxon>
        <taxon>Aspergillus subgen. Circumdati</taxon>
    </lineage>
</organism>
<dbReference type="OrthoDB" id="329835at2759"/>
<dbReference type="InterPro" id="IPR001227">
    <property type="entry name" value="Ac_transferase_dom_sf"/>
</dbReference>
<dbReference type="InterPro" id="IPR014043">
    <property type="entry name" value="Acyl_transferase_dom"/>
</dbReference>
<dbReference type="InterPro" id="IPR018201">
    <property type="entry name" value="Ketoacyl_synth_AS"/>
</dbReference>
<dbReference type="GO" id="GO:0004315">
    <property type="term" value="F:3-oxoacyl-[acyl-carrier-protein] synthase activity"/>
    <property type="evidence" value="ECO:0007669"/>
    <property type="project" value="InterPro"/>
</dbReference>
<keyword evidence="3" id="KW-0808">Transferase</keyword>
<dbReference type="InterPro" id="IPR016035">
    <property type="entry name" value="Acyl_Trfase/lysoPLipase"/>
</dbReference>
<dbReference type="Gene3D" id="3.30.70.3290">
    <property type="match status" value="1"/>
</dbReference>
<dbReference type="GO" id="GO:0006633">
    <property type="term" value="P:fatty acid biosynthetic process"/>
    <property type="evidence" value="ECO:0007669"/>
    <property type="project" value="InterPro"/>
</dbReference>
<evidence type="ECO:0000313" key="5">
    <source>
        <dbReference type="EMBL" id="GFF18208.1"/>
    </source>
</evidence>
<keyword evidence="2" id="KW-0597">Phosphoprotein</keyword>
<evidence type="ECO:0000256" key="2">
    <source>
        <dbReference type="ARBA" id="ARBA00022553"/>
    </source>
</evidence>
<dbReference type="Pfam" id="PF02801">
    <property type="entry name" value="Ketoacyl-synt_C"/>
    <property type="match status" value="1"/>
</dbReference>
<proteinExistence type="predicted"/>
<dbReference type="VEuPathDB" id="FungiDB:ATEG_09961"/>
<accession>A0A5M3Z5U2</accession>
<dbReference type="Pfam" id="PF00698">
    <property type="entry name" value="Acyl_transf_1"/>
    <property type="match status" value="1"/>
</dbReference>
<keyword evidence="6" id="KW-1185">Reference proteome</keyword>
<dbReference type="Proteomes" id="UP000452235">
    <property type="component" value="Unassembled WGS sequence"/>
</dbReference>
<dbReference type="InterPro" id="IPR014031">
    <property type="entry name" value="Ketoacyl_synth_C"/>
</dbReference>
<evidence type="ECO:0000313" key="6">
    <source>
        <dbReference type="Proteomes" id="UP000452235"/>
    </source>
</evidence>
<dbReference type="SMART" id="SM00827">
    <property type="entry name" value="PKS_AT"/>
    <property type="match status" value="1"/>
</dbReference>
<evidence type="ECO:0000256" key="4">
    <source>
        <dbReference type="ARBA" id="ARBA00023268"/>
    </source>
</evidence>
<sequence>MDEPIAIVGTGCRFPGASTSPSKLWQLLCEPRDLLQEVPNDRFQIDAVYHPDVDHHGTTNVRCGYFLEEDIQHFDAALFSVSPAEANAMDPQQRLLLETVYEALEQGGFRLDTLRGSATGVFCGYLHNDYGQLQSSDVDAYPPYALVGNSPSMMANRVSYYFDWTGPSLSLNTGCSSSLLAVHVAVESLRRGECSTAVVAASNLLLTPDIFITAAKTGMLSPSGQCRMWDANADGYGRGEGVAAVVLKRLRDAVADGDQIASLIRATGTNTDGRTMGILMPNGKAQERLIERTYDSIGLNPRSACDRCQYFEAHGTGTQAGDPQEATAIHNAFFAAHDDADYLYVGSIKSIIGHTEATAGLAGLIKASLSVQHGTIVPNRLLQEINPKIAPPASRLRVPDSCIPWPDLPAGTPRRASVNSFGFGGTNVHVIIDSYDPPCGSGPGRGEPNLGASCRLPFVLSAASDRALRAVLERFAQFVRQNSQVDCEDLADVLMTRRSALSHRLVLAAHGRDELLQEFAGDPGPGLDARSSDLRRVHWPGVQWAQMGLDLLESCPAAQAWMAEFQDSLDGLPEQYRPQFRLLDELSAPASSSRLREPLVAQSLSTAVQIVQTNILRSLGLQFDFVVGHSSGEIAAAYAAGMLSARDAIRVAYLRGFATQNGSTGSSGAMMAVDVTWAEAEEICRQPPYCGKVSVGAYNAPSSVTLSGDVGVLRELHWILQSLGRSPVMLPVNTAYHSAHMVPCAELYQQALGACSILIDQPSKARWVSSV</sequence>
<dbReference type="SMART" id="SM00825">
    <property type="entry name" value="PKS_KS"/>
    <property type="match status" value="1"/>
</dbReference>
<dbReference type="InterPro" id="IPR050091">
    <property type="entry name" value="PKS_NRPS_Biosynth_Enz"/>
</dbReference>
<dbReference type="EMBL" id="BLJY01000008">
    <property type="protein sequence ID" value="GFF18208.1"/>
    <property type="molecule type" value="Genomic_DNA"/>
</dbReference>
<dbReference type="PROSITE" id="PS00606">
    <property type="entry name" value="KS3_1"/>
    <property type="match status" value="1"/>
</dbReference>
<dbReference type="SUPFAM" id="SSF52151">
    <property type="entry name" value="FabD/lysophospholipase-like"/>
    <property type="match status" value="1"/>
</dbReference>
<evidence type="ECO:0000256" key="1">
    <source>
        <dbReference type="ARBA" id="ARBA00022450"/>
    </source>
</evidence>
<dbReference type="GO" id="GO:0004312">
    <property type="term" value="F:fatty acid synthase activity"/>
    <property type="evidence" value="ECO:0007669"/>
    <property type="project" value="TreeGrafter"/>
</dbReference>
<dbReference type="InterPro" id="IPR020841">
    <property type="entry name" value="PKS_Beta-ketoAc_synthase_dom"/>
</dbReference>
<name>A0A5M3Z5U2_ASPTE</name>
<dbReference type="PROSITE" id="PS52004">
    <property type="entry name" value="KS3_2"/>
    <property type="match status" value="1"/>
</dbReference>
<dbReference type="InterPro" id="IPR032821">
    <property type="entry name" value="PKS_assoc"/>
</dbReference>
<dbReference type="Pfam" id="PF16197">
    <property type="entry name" value="KAsynt_C_assoc"/>
    <property type="match status" value="1"/>
</dbReference>
<dbReference type="AlphaFoldDB" id="A0A5M3Z5U2"/>
<dbReference type="InterPro" id="IPR014030">
    <property type="entry name" value="Ketoacyl_synth_N"/>
</dbReference>
<dbReference type="InterPro" id="IPR016036">
    <property type="entry name" value="Malonyl_transacylase_ACP-bd"/>
</dbReference>
<evidence type="ECO:0000256" key="3">
    <source>
        <dbReference type="ARBA" id="ARBA00022679"/>
    </source>
</evidence>
<dbReference type="CDD" id="cd00833">
    <property type="entry name" value="PKS"/>
    <property type="match status" value="1"/>
</dbReference>
<dbReference type="Gene3D" id="3.40.47.10">
    <property type="match status" value="1"/>
</dbReference>
<dbReference type="SUPFAM" id="SSF55048">
    <property type="entry name" value="Probable ACP-binding domain of malonyl-CoA ACP transacylase"/>
    <property type="match status" value="1"/>
</dbReference>
<comment type="caution">
    <text evidence="5">The sequence shown here is derived from an EMBL/GenBank/DDBJ whole genome shotgun (WGS) entry which is preliminary data.</text>
</comment>
<dbReference type="PANTHER" id="PTHR43775">
    <property type="entry name" value="FATTY ACID SYNTHASE"/>
    <property type="match status" value="1"/>
</dbReference>
<dbReference type="SUPFAM" id="SSF53901">
    <property type="entry name" value="Thiolase-like"/>
    <property type="match status" value="1"/>
</dbReference>
<protein>
    <submittedName>
        <fullName evidence="5">Ketoacyl-synt-domain-containing protein</fullName>
    </submittedName>
</protein>
<dbReference type="GO" id="GO:0044550">
    <property type="term" value="P:secondary metabolite biosynthetic process"/>
    <property type="evidence" value="ECO:0007669"/>
    <property type="project" value="TreeGrafter"/>
</dbReference>
<keyword evidence="1" id="KW-0596">Phosphopantetheine</keyword>
<dbReference type="Gene3D" id="3.40.366.10">
    <property type="entry name" value="Malonyl-Coenzyme A Acyl Carrier Protein, domain 2"/>
    <property type="match status" value="1"/>
</dbReference>
<dbReference type="PANTHER" id="PTHR43775:SF48">
    <property type="entry name" value="HIGHLY REDUCING POLYKETIDE SYNTHASE SDGA"/>
    <property type="match status" value="1"/>
</dbReference>
<reference evidence="5 6" key="1">
    <citation type="submission" date="2020-01" db="EMBL/GenBank/DDBJ databases">
        <title>Aspergillus terreus IFO 6365 whole genome shotgun sequence.</title>
        <authorList>
            <person name="Kanamasa S."/>
            <person name="Takahashi H."/>
        </authorList>
    </citation>
    <scope>NUCLEOTIDE SEQUENCE [LARGE SCALE GENOMIC DNA]</scope>
    <source>
        <strain evidence="5 6">IFO 6365</strain>
    </source>
</reference>
<dbReference type="Pfam" id="PF00109">
    <property type="entry name" value="ketoacyl-synt"/>
    <property type="match status" value="1"/>
</dbReference>
<gene>
    <name evidence="5" type="ORF">ATEIFO6365_0008014900</name>
</gene>
<dbReference type="FunFam" id="3.40.47.10:FF:000019">
    <property type="entry name" value="Polyketide synthase type I"/>
    <property type="match status" value="1"/>
</dbReference>
<dbReference type="InterPro" id="IPR016039">
    <property type="entry name" value="Thiolase-like"/>
</dbReference>